<feature type="transmembrane region" description="Helical" evidence="1">
    <location>
        <begin position="6"/>
        <end position="25"/>
    </location>
</feature>
<evidence type="ECO:0000313" key="2">
    <source>
        <dbReference type="EMBL" id="ACL63717.1"/>
    </source>
</evidence>
<sequence>MKRALVTVNAIAVGATLAYLGWLLADALRARQPWAITCYDCKACTARCVLGLDPQGFVSAALAGSGDVYVYATNVRLPVRRALEIDPEMLVTVADRHLTAREAAAALGPDAELVTFKMRARDAARVCFRCGACEKGCGLRLPLLRLIAQLRGDAGNEWAAHAP</sequence>
<keyword evidence="1" id="KW-0472">Membrane</keyword>
<dbReference type="EMBL" id="CP001359">
    <property type="protein sequence ID" value="ACL63717.1"/>
    <property type="molecule type" value="Genomic_DNA"/>
</dbReference>
<dbReference type="AlphaFoldDB" id="B8JA14"/>
<name>B8JA14_ANAD2</name>
<evidence type="ECO:0000313" key="3">
    <source>
        <dbReference type="Proteomes" id="UP000007089"/>
    </source>
</evidence>
<dbReference type="RefSeq" id="WP_012631772.1">
    <property type="nucleotide sequence ID" value="NC_011891.1"/>
</dbReference>
<keyword evidence="3" id="KW-1185">Reference proteome</keyword>
<gene>
    <name evidence="2" type="ordered locus">A2cp1_0360</name>
</gene>
<evidence type="ECO:0008006" key="4">
    <source>
        <dbReference type="Google" id="ProtNLM"/>
    </source>
</evidence>
<dbReference type="Proteomes" id="UP000007089">
    <property type="component" value="Chromosome"/>
</dbReference>
<proteinExistence type="predicted"/>
<evidence type="ECO:0000256" key="1">
    <source>
        <dbReference type="SAM" id="Phobius"/>
    </source>
</evidence>
<protein>
    <recommendedName>
        <fullName evidence="4">4Fe-4S ferredoxin-type domain-containing protein</fullName>
    </recommendedName>
</protein>
<organism evidence="2 3">
    <name type="scientific">Anaeromyxobacter dehalogenans (strain ATCC BAA-258 / DSM 21875 / 2CP-1)</name>
    <dbReference type="NCBI Taxonomy" id="455488"/>
    <lineage>
        <taxon>Bacteria</taxon>
        <taxon>Pseudomonadati</taxon>
        <taxon>Myxococcota</taxon>
        <taxon>Myxococcia</taxon>
        <taxon>Myxococcales</taxon>
        <taxon>Cystobacterineae</taxon>
        <taxon>Anaeromyxobacteraceae</taxon>
        <taxon>Anaeromyxobacter</taxon>
    </lineage>
</organism>
<dbReference type="SUPFAM" id="SSF46548">
    <property type="entry name" value="alpha-helical ferredoxin"/>
    <property type="match status" value="1"/>
</dbReference>
<keyword evidence="1" id="KW-0812">Transmembrane</keyword>
<dbReference type="KEGG" id="acp:A2cp1_0360"/>
<accession>B8JA14</accession>
<keyword evidence="1" id="KW-1133">Transmembrane helix</keyword>
<dbReference type="HOGENOM" id="CLU_1666604_0_0_7"/>
<reference evidence="2" key="1">
    <citation type="submission" date="2009-01" db="EMBL/GenBank/DDBJ databases">
        <title>Complete sequence of Anaeromyxobacter dehalogenans 2CP-1.</title>
        <authorList>
            <consortium name="US DOE Joint Genome Institute"/>
            <person name="Lucas S."/>
            <person name="Copeland A."/>
            <person name="Lapidus A."/>
            <person name="Glavina del Rio T."/>
            <person name="Dalin E."/>
            <person name="Tice H."/>
            <person name="Bruce D."/>
            <person name="Goodwin L."/>
            <person name="Pitluck S."/>
            <person name="Saunders E."/>
            <person name="Brettin T."/>
            <person name="Detter J.C."/>
            <person name="Han C."/>
            <person name="Larimer F."/>
            <person name="Land M."/>
            <person name="Hauser L."/>
            <person name="Kyrpides N."/>
            <person name="Ovchinnikova G."/>
            <person name="Beliaev A.S."/>
            <person name="Richardson P."/>
        </authorList>
    </citation>
    <scope>NUCLEOTIDE SEQUENCE</scope>
    <source>
        <strain evidence="2">2CP-1</strain>
    </source>
</reference>